<dbReference type="Proteomes" id="UP000471753">
    <property type="component" value="Unassembled WGS sequence"/>
</dbReference>
<gene>
    <name evidence="1" type="ORF">GR197_22825</name>
</gene>
<name>A0A7K3UI11_9HYPH</name>
<protein>
    <submittedName>
        <fullName evidence="1">Uncharacterized protein</fullName>
    </submittedName>
</protein>
<dbReference type="EMBL" id="WUFT01000015">
    <property type="protein sequence ID" value="NEJ73343.1"/>
    <property type="molecule type" value="Genomic_DNA"/>
</dbReference>
<comment type="caution">
    <text evidence="1">The sequence shown here is derived from an EMBL/GenBank/DDBJ whole genome shotgun (WGS) entry which is preliminary data.</text>
</comment>
<reference evidence="1 2" key="1">
    <citation type="submission" date="2019-12" db="EMBL/GenBank/DDBJ databases">
        <title>Rhizobium genotypes associated with high levels of biological nitrogen fixation by grain legumes in a temperate-maritime cropping system.</title>
        <authorList>
            <person name="Maluk M."/>
            <person name="Francesc Ferrando Molina F."/>
            <person name="Lopez Del Egido L."/>
            <person name="Lafos M."/>
            <person name="Langarica-Fuentes A."/>
            <person name="Gebre Yohannes G."/>
            <person name="Young M.W."/>
            <person name="Martin P."/>
            <person name="Gantlett R."/>
            <person name="Kenicer G."/>
            <person name="Hawes C."/>
            <person name="Begg G.S."/>
            <person name="Quilliam R.S."/>
            <person name="Squire G.R."/>
            <person name="Poole P.S."/>
            <person name="Young P.W."/>
            <person name="Iannetta P.M."/>
            <person name="James E.K."/>
        </authorList>
    </citation>
    <scope>NUCLEOTIDE SEQUENCE [LARGE SCALE GENOMIC DNA]</scope>
    <source>
        <strain evidence="1 2">JHI366</strain>
    </source>
</reference>
<evidence type="ECO:0000313" key="1">
    <source>
        <dbReference type="EMBL" id="NEJ73343.1"/>
    </source>
</evidence>
<dbReference type="AlphaFoldDB" id="A0A7K3UI11"/>
<evidence type="ECO:0000313" key="2">
    <source>
        <dbReference type="Proteomes" id="UP000471753"/>
    </source>
</evidence>
<organism evidence="1 2">
    <name type="scientific">Rhizobium phaseoli</name>
    <dbReference type="NCBI Taxonomy" id="396"/>
    <lineage>
        <taxon>Bacteria</taxon>
        <taxon>Pseudomonadati</taxon>
        <taxon>Pseudomonadota</taxon>
        <taxon>Alphaproteobacteria</taxon>
        <taxon>Hyphomicrobiales</taxon>
        <taxon>Rhizobiaceae</taxon>
        <taxon>Rhizobium/Agrobacterium group</taxon>
        <taxon>Rhizobium</taxon>
    </lineage>
</organism>
<proteinExistence type="predicted"/>
<accession>A0A7K3UI11</accession>
<sequence>MLGGFCIRHLVEQLQKTITSRAAGPSLEKFLGSFDGTDFLRDRRCDPLIERHAVFPRKAGSSRLD</sequence>
<dbReference type="RefSeq" id="WP_164013683.1">
    <property type="nucleotide sequence ID" value="NZ_WUFT01000015.1"/>
</dbReference>